<evidence type="ECO:0000256" key="6">
    <source>
        <dbReference type="ARBA" id="ARBA00022692"/>
    </source>
</evidence>
<evidence type="ECO:0000256" key="12">
    <source>
        <dbReference type="SAM" id="Phobius"/>
    </source>
</evidence>
<keyword evidence="11" id="KW-0739">Sodium transport</keyword>
<protein>
    <submittedName>
        <fullName evidence="14">Monovalent cation:H+ antiporter, CPA1 family</fullName>
    </submittedName>
</protein>
<dbReference type="GO" id="GO:0098719">
    <property type="term" value="P:sodium ion import across plasma membrane"/>
    <property type="evidence" value="ECO:0007669"/>
    <property type="project" value="TreeGrafter"/>
</dbReference>
<keyword evidence="8" id="KW-0915">Sodium</keyword>
<dbReference type="InterPro" id="IPR006153">
    <property type="entry name" value="Cation/H_exchanger_TM"/>
</dbReference>
<gene>
    <name evidence="14" type="ORF">SAMN02745213_00277</name>
</gene>
<feature type="transmembrane region" description="Helical" evidence="12">
    <location>
        <begin position="388"/>
        <end position="408"/>
    </location>
</feature>
<evidence type="ECO:0000256" key="10">
    <source>
        <dbReference type="ARBA" id="ARBA00023136"/>
    </source>
</evidence>
<proteinExistence type="inferred from homology"/>
<sequence length="418" mass="46193">MTDFLPLIITLLFLVIVFNFINRKFFHFSYEIALMLFATVLGTVFIGLSNFFLDTSIGKVLDKLQPINIESFLMDGALCFMLFAGACHLKISDFLKQARSVGIYSFLATFLGAVIYGLIFYAFVRVFSIGMSFAECLMLGSIISPTDPIAATSILNKFGLPQKTGFLIEAESLLNDGVGVAVFVCFSGLVIANATPDSTVFSVLIHQLAGAMVIGALVSFVCFNLLSKEDDFKQRIYISLLCVSLSYILCQYFNCSGAIACVVCGIMFSSWREKQTEDVQASFGNFDVCWEAIDHFLNSVLYVIMGLSVLLIMNMNAVLVICLATIFSNLIGRGASVYFCTFFIKEIPDNFSRNGFTTLMTWGGLRGGLCIALAMSTQNMVSEEHFQYIMGATYAIVFFTTVIQGLTLKKVYGFIRKD</sequence>
<keyword evidence="7 12" id="KW-1133">Transmembrane helix</keyword>
<evidence type="ECO:0000313" key="14">
    <source>
        <dbReference type="EMBL" id="SKA57832.1"/>
    </source>
</evidence>
<evidence type="ECO:0000256" key="11">
    <source>
        <dbReference type="ARBA" id="ARBA00023201"/>
    </source>
</evidence>
<keyword evidence="10 12" id="KW-0472">Membrane</keyword>
<name>A0A1T4UYV3_9GAMM</name>
<dbReference type="PANTHER" id="PTHR10110">
    <property type="entry name" value="SODIUM/HYDROGEN EXCHANGER"/>
    <property type="match status" value="1"/>
</dbReference>
<feature type="transmembrane region" description="Helical" evidence="12">
    <location>
        <begin position="34"/>
        <end position="52"/>
    </location>
</feature>
<evidence type="ECO:0000256" key="5">
    <source>
        <dbReference type="ARBA" id="ARBA00022475"/>
    </source>
</evidence>
<feature type="transmembrane region" description="Helical" evidence="12">
    <location>
        <begin position="204"/>
        <end position="226"/>
    </location>
</feature>
<dbReference type="InterPro" id="IPR018422">
    <property type="entry name" value="Cation/H_exchanger_CPA1"/>
</dbReference>
<dbReference type="PANTHER" id="PTHR10110:SF195">
    <property type="entry name" value="NA(+)_H(+) ANTIPORTER NHAS2"/>
    <property type="match status" value="1"/>
</dbReference>
<evidence type="ECO:0000256" key="7">
    <source>
        <dbReference type="ARBA" id="ARBA00022989"/>
    </source>
</evidence>
<reference evidence="15" key="1">
    <citation type="submission" date="2017-02" db="EMBL/GenBank/DDBJ databases">
        <authorList>
            <person name="Varghese N."/>
            <person name="Submissions S."/>
        </authorList>
    </citation>
    <scope>NUCLEOTIDE SEQUENCE [LARGE SCALE GENOMIC DNA]</scope>
    <source>
        <strain evidence="15">DSM 3072</strain>
    </source>
</reference>
<dbReference type="GO" id="GO:0051453">
    <property type="term" value="P:regulation of intracellular pH"/>
    <property type="evidence" value="ECO:0007669"/>
    <property type="project" value="TreeGrafter"/>
</dbReference>
<feature type="transmembrane region" description="Helical" evidence="12">
    <location>
        <begin position="238"/>
        <end position="268"/>
    </location>
</feature>
<feature type="transmembrane region" description="Helical" evidence="12">
    <location>
        <begin position="72"/>
        <end position="89"/>
    </location>
</feature>
<feature type="transmembrane region" description="Helical" evidence="12">
    <location>
        <begin position="129"/>
        <end position="152"/>
    </location>
</feature>
<dbReference type="STRING" id="83771.SAMN02910357_01966"/>
<evidence type="ECO:0000313" key="15">
    <source>
        <dbReference type="Proteomes" id="UP000242432"/>
    </source>
</evidence>
<feature type="transmembrane region" description="Helical" evidence="12">
    <location>
        <begin position="101"/>
        <end position="123"/>
    </location>
</feature>
<dbReference type="GO" id="GO:0015385">
    <property type="term" value="F:sodium:proton antiporter activity"/>
    <property type="evidence" value="ECO:0007669"/>
    <property type="project" value="InterPro"/>
</dbReference>
<evidence type="ECO:0000256" key="4">
    <source>
        <dbReference type="ARBA" id="ARBA00022449"/>
    </source>
</evidence>
<evidence type="ECO:0000256" key="9">
    <source>
        <dbReference type="ARBA" id="ARBA00023065"/>
    </source>
</evidence>
<accession>A0A1T4UYV3</accession>
<evidence type="ECO:0000256" key="8">
    <source>
        <dbReference type="ARBA" id="ARBA00023053"/>
    </source>
</evidence>
<dbReference type="RefSeq" id="WP_078927900.1">
    <property type="nucleotide sequence ID" value="NZ_FUXX01000003.1"/>
</dbReference>
<feature type="domain" description="Cation/H+ exchanger transmembrane" evidence="13">
    <location>
        <begin position="13"/>
        <end position="409"/>
    </location>
</feature>
<feature type="transmembrane region" description="Helical" evidence="12">
    <location>
        <begin position="355"/>
        <end position="376"/>
    </location>
</feature>
<comment type="similarity">
    <text evidence="2">Belongs to the monovalent cation:proton antiporter 1 (CPA1) transporter (TC 2.A.36) family.</text>
</comment>
<evidence type="ECO:0000256" key="1">
    <source>
        <dbReference type="ARBA" id="ARBA00004651"/>
    </source>
</evidence>
<keyword evidence="4" id="KW-0050">Antiport</keyword>
<evidence type="ECO:0000256" key="3">
    <source>
        <dbReference type="ARBA" id="ARBA00022448"/>
    </source>
</evidence>
<dbReference type="AlphaFoldDB" id="A0A1T4UYV3"/>
<comment type="subcellular location">
    <subcellularLocation>
        <location evidence="1">Cell membrane</location>
        <topology evidence="1">Multi-pass membrane protein</topology>
    </subcellularLocation>
</comment>
<dbReference type="Gene3D" id="6.10.140.1330">
    <property type="match status" value="1"/>
</dbReference>
<organism evidence="14 15">
    <name type="scientific">Succinivibrio dextrinosolvens DSM 3072</name>
    <dbReference type="NCBI Taxonomy" id="1123324"/>
    <lineage>
        <taxon>Bacteria</taxon>
        <taxon>Pseudomonadati</taxon>
        <taxon>Pseudomonadota</taxon>
        <taxon>Gammaproteobacteria</taxon>
        <taxon>Aeromonadales</taxon>
        <taxon>Succinivibrionaceae</taxon>
        <taxon>Succinivibrio</taxon>
    </lineage>
</organism>
<evidence type="ECO:0000256" key="2">
    <source>
        <dbReference type="ARBA" id="ARBA00007367"/>
    </source>
</evidence>
<feature type="transmembrane region" description="Helical" evidence="12">
    <location>
        <begin position="173"/>
        <end position="192"/>
    </location>
</feature>
<feature type="transmembrane region" description="Helical" evidence="12">
    <location>
        <begin position="300"/>
        <end position="327"/>
    </location>
</feature>
<dbReference type="EMBL" id="FUXX01000003">
    <property type="protein sequence ID" value="SKA57832.1"/>
    <property type="molecule type" value="Genomic_DNA"/>
</dbReference>
<dbReference type="GO" id="GO:0005886">
    <property type="term" value="C:plasma membrane"/>
    <property type="evidence" value="ECO:0007669"/>
    <property type="project" value="UniProtKB-SubCell"/>
</dbReference>
<evidence type="ECO:0000259" key="13">
    <source>
        <dbReference type="Pfam" id="PF00999"/>
    </source>
</evidence>
<keyword evidence="6 12" id="KW-0812">Transmembrane</keyword>
<keyword evidence="15" id="KW-1185">Reference proteome</keyword>
<keyword evidence="5" id="KW-1003">Cell membrane</keyword>
<keyword evidence="3" id="KW-0813">Transport</keyword>
<feature type="transmembrane region" description="Helical" evidence="12">
    <location>
        <begin position="6"/>
        <end position="22"/>
    </location>
</feature>
<dbReference type="GO" id="GO:0015386">
    <property type="term" value="F:potassium:proton antiporter activity"/>
    <property type="evidence" value="ECO:0007669"/>
    <property type="project" value="TreeGrafter"/>
</dbReference>
<dbReference type="Proteomes" id="UP000242432">
    <property type="component" value="Unassembled WGS sequence"/>
</dbReference>
<keyword evidence="9" id="KW-0406">Ion transport</keyword>
<dbReference type="Pfam" id="PF00999">
    <property type="entry name" value="Na_H_Exchanger"/>
    <property type="match status" value="1"/>
</dbReference>